<dbReference type="KEGG" id="hch:HCH_05093"/>
<dbReference type="RefSeq" id="WP_011398839.1">
    <property type="nucleotide sequence ID" value="NC_007645.1"/>
</dbReference>
<evidence type="ECO:0000313" key="2">
    <source>
        <dbReference type="Proteomes" id="UP000000238"/>
    </source>
</evidence>
<evidence type="ECO:0000313" key="1">
    <source>
        <dbReference type="EMBL" id="ABC31774.1"/>
    </source>
</evidence>
<name>Q2SC50_HAHCH</name>
<dbReference type="HOGENOM" id="CLU_1852382_0_0_6"/>
<dbReference type="Proteomes" id="UP000000238">
    <property type="component" value="Chromosome"/>
</dbReference>
<accession>Q2SC50</accession>
<reference evidence="1 2" key="1">
    <citation type="journal article" date="2005" name="Nucleic Acids Res.">
        <title>Genomic blueprint of Hahella chejuensis, a marine microbe producing an algicidal agent.</title>
        <authorList>
            <person name="Jeong H."/>
            <person name="Yim J.H."/>
            <person name="Lee C."/>
            <person name="Choi S.-H."/>
            <person name="Park Y.K."/>
            <person name="Yoon S.H."/>
            <person name="Hur C.-G."/>
            <person name="Kang H.-Y."/>
            <person name="Kim D."/>
            <person name="Lee H.H."/>
            <person name="Park K.H."/>
            <person name="Park S.-H."/>
            <person name="Park H.-S."/>
            <person name="Lee H.K."/>
            <person name="Oh T.K."/>
            <person name="Kim J.F."/>
        </authorList>
    </citation>
    <scope>NUCLEOTIDE SEQUENCE [LARGE SCALE GENOMIC DNA]</scope>
    <source>
        <strain evidence="1 2">KCTC 2396</strain>
    </source>
</reference>
<dbReference type="AlphaFoldDB" id="Q2SC50"/>
<dbReference type="EMBL" id="CP000155">
    <property type="protein sequence ID" value="ABC31774.1"/>
    <property type="molecule type" value="Genomic_DNA"/>
</dbReference>
<dbReference type="STRING" id="349521.HCH_05093"/>
<proteinExistence type="predicted"/>
<gene>
    <name evidence="1" type="ordered locus">HCH_05093</name>
</gene>
<dbReference type="OrthoDB" id="7065204at2"/>
<organism evidence="1 2">
    <name type="scientific">Hahella chejuensis (strain KCTC 2396)</name>
    <dbReference type="NCBI Taxonomy" id="349521"/>
    <lineage>
        <taxon>Bacteria</taxon>
        <taxon>Pseudomonadati</taxon>
        <taxon>Pseudomonadota</taxon>
        <taxon>Gammaproteobacteria</taxon>
        <taxon>Oceanospirillales</taxon>
        <taxon>Hahellaceae</taxon>
        <taxon>Hahella</taxon>
    </lineage>
</organism>
<keyword evidence="2" id="KW-1185">Reference proteome</keyword>
<protein>
    <submittedName>
        <fullName evidence="1">Uncharacterized protein</fullName>
    </submittedName>
</protein>
<sequence length="138" mass="16169">MTAPIREETNALVLADKAAFPFPTPEGLVYEAHFTRAQEYLAFFSEDCPYEETLHIQHLDSSGHIKEEVRLSAEYTGGVFQFIDTRASHIDFIFWPGLKIRAEWLLEPRFMWKAEAFPGIQRSDKFFRRTQIIITRRD</sequence>